<dbReference type="InterPro" id="IPR001789">
    <property type="entry name" value="Sig_transdc_resp-reg_receiver"/>
</dbReference>
<dbReference type="Pfam" id="PF00512">
    <property type="entry name" value="HisKA"/>
    <property type="match status" value="1"/>
</dbReference>
<protein>
    <recommendedName>
        <fullName evidence="2">histidine kinase</fullName>
        <ecNumber evidence="2">2.7.13.3</ecNumber>
    </recommendedName>
</protein>
<dbReference type="InterPro" id="IPR004358">
    <property type="entry name" value="Sig_transdc_His_kin-like_C"/>
</dbReference>
<organism evidence="10 11">
    <name type="scientific">Limnobacter parvus</name>
    <dbReference type="NCBI Taxonomy" id="2939690"/>
    <lineage>
        <taxon>Bacteria</taxon>
        <taxon>Pseudomonadati</taxon>
        <taxon>Pseudomonadota</taxon>
        <taxon>Betaproteobacteria</taxon>
        <taxon>Burkholderiales</taxon>
        <taxon>Burkholderiaceae</taxon>
        <taxon>Limnobacter</taxon>
    </lineage>
</organism>
<dbReference type="CDD" id="cd00082">
    <property type="entry name" value="HisKA"/>
    <property type="match status" value="1"/>
</dbReference>
<dbReference type="Gene3D" id="3.30.450.20">
    <property type="entry name" value="PAS domain"/>
    <property type="match status" value="1"/>
</dbReference>
<dbReference type="InterPro" id="IPR003594">
    <property type="entry name" value="HATPase_dom"/>
</dbReference>
<dbReference type="SMART" id="SM00387">
    <property type="entry name" value="HATPase_c"/>
    <property type="match status" value="1"/>
</dbReference>
<dbReference type="EMBL" id="JANKHG010000018">
    <property type="protein sequence ID" value="MCR2747475.1"/>
    <property type="molecule type" value="Genomic_DNA"/>
</dbReference>
<sequence length="829" mass="93091">MTTSIRYWQSRYKLIAVLLGISPYLAYWFLKMSTAHLLTEDAWKSVALVTTFWSLNNLLILVYFEYGNRTIKSSLLQHENAEKARDLAQRDLQSLLNGVPYLLGYWDHTLHNRFSNKAYAKWFAVKPEQLLGQHISTLLSPARLETAMPLITKALAGQHCEYTVKLNDSTSDKPSNILVQYLPDIVHGEVKGFYAIGQDISEKHRAEQNLMLRKKLLELTSNIANVGSIVINPDTTEVRLTPEAQLLLHSGHEAMADLGEFCKQFVCEAQQNNIEQRIRLAVHKQERLSLEFLASDNQKYFGCSGESVTIQDKPSYVMCLMDITESTHTKTRLIEAKNRADQITEAKSQFVAMMSHEIRNPLHTILGLCNLLDEQCDIETKKDLTEKLKYCTEDLVDLLTNSLDSFRLDRGELHFEEADFDLWELIYSVSNHMYGSAKNEDLELKINLKNKLGRYWLGDAFRIKQMVGNLVSNACKFTETGHIQLHVEQVSNQVVKFTVEDTGPGIPEESITDLFAQLAQSTPSTARLYGGSGLGLNLVKSLVEHIGGTLQIQSVEGKGSTATLYIPLKPANSKFREVIKPLGKQPVQLAVSHPGCHAHAREMLEYMGFNIAPQSVLLITDDVDTAHTHLDEHPSHQALVLPAPSGRLRIVDHQAYANRIVAVQGPLQPATILKWIESGQTAHFDMQTLPATPEKPVELVVLLVEDVKMTRTVIRTLLSKRGIRCLEAENGKKAVEIIKAQGDKIDFVLMDINMPVLNGIDATLQIRSDCRFGDLLVYALTGEDESTTTHSRDWSVFDKVLSKPLKLPALEALLDKHRATKAHATCSTR</sequence>
<dbReference type="RefSeq" id="WP_257512684.1">
    <property type="nucleotide sequence ID" value="NZ_JANKHG010000018.1"/>
</dbReference>
<evidence type="ECO:0000256" key="6">
    <source>
        <dbReference type="PROSITE-ProRule" id="PRU00169"/>
    </source>
</evidence>
<keyword evidence="4" id="KW-0808">Transferase</keyword>
<dbReference type="SUPFAM" id="SSF52172">
    <property type="entry name" value="CheY-like"/>
    <property type="match status" value="1"/>
</dbReference>
<name>A0ABT1XJL3_9BURK</name>
<evidence type="ECO:0000259" key="8">
    <source>
        <dbReference type="PROSITE" id="PS50109"/>
    </source>
</evidence>
<dbReference type="InterPro" id="IPR035965">
    <property type="entry name" value="PAS-like_dom_sf"/>
</dbReference>
<dbReference type="SMART" id="SM00091">
    <property type="entry name" value="PAS"/>
    <property type="match status" value="2"/>
</dbReference>
<dbReference type="InterPro" id="IPR005467">
    <property type="entry name" value="His_kinase_dom"/>
</dbReference>
<keyword evidence="7" id="KW-1133">Transmembrane helix</keyword>
<dbReference type="SUPFAM" id="SSF55874">
    <property type="entry name" value="ATPase domain of HSP90 chaperone/DNA topoisomerase II/histidine kinase"/>
    <property type="match status" value="1"/>
</dbReference>
<dbReference type="InterPro" id="IPR011006">
    <property type="entry name" value="CheY-like_superfamily"/>
</dbReference>
<comment type="caution">
    <text evidence="10">The sequence shown here is derived from an EMBL/GenBank/DDBJ whole genome shotgun (WGS) entry which is preliminary data.</text>
</comment>
<keyword evidence="10" id="KW-0067">ATP-binding</keyword>
<keyword evidence="5" id="KW-0418">Kinase</keyword>
<evidence type="ECO:0000313" key="11">
    <source>
        <dbReference type="Proteomes" id="UP001165267"/>
    </source>
</evidence>
<dbReference type="Proteomes" id="UP001165267">
    <property type="component" value="Unassembled WGS sequence"/>
</dbReference>
<dbReference type="PANTHER" id="PTHR43047">
    <property type="entry name" value="TWO-COMPONENT HISTIDINE PROTEIN KINASE"/>
    <property type="match status" value="1"/>
</dbReference>
<dbReference type="InterPro" id="IPR013656">
    <property type="entry name" value="PAS_4"/>
</dbReference>
<dbReference type="Pfam" id="PF00072">
    <property type="entry name" value="Response_reg"/>
    <property type="match status" value="1"/>
</dbReference>
<dbReference type="NCBIfam" id="TIGR00229">
    <property type="entry name" value="sensory_box"/>
    <property type="match status" value="1"/>
</dbReference>
<evidence type="ECO:0000256" key="3">
    <source>
        <dbReference type="ARBA" id="ARBA00022553"/>
    </source>
</evidence>
<dbReference type="EC" id="2.7.13.3" evidence="2"/>
<keyword evidence="10" id="KW-0547">Nucleotide-binding</keyword>
<dbReference type="PROSITE" id="PS50110">
    <property type="entry name" value="RESPONSE_REGULATORY"/>
    <property type="match status" value="1"/>
</dbReference>
<dbReference type="SMART" id="SM00388">
    <property type="entry name" value="HisKA"/>
    <property type="match status" value="1"/>
</dbReference>
<accession>A0ABT1XJL3</accession>
<dbReference type="CDD" id="cd17546">
    <property type="entry name" value="REC_hyHK_CKI1_RcsC-like"/>
    <property type="match status" value="1"/>
</dbReference>
<keyword evidence="11" id="KW-1185">Reference proteome</keyword>
<evidence type="ECO:0000259" key="9">
    <source>
        <dbReference type="PROSITE" id="PS50110"/>
    </source>
</evidence>
<reference evidence="10" key="1">
    <citation type="submission" date="2022-07" db="EMBL/GenBank/DDBJ databases">
        <authorList>
            <person name="Xamxidin M."/>
        </authorList>
    </citation>
    <scope>NUCLEOTIDE SEQUENCE</scope>
    <source>
        <strain evidence="10">YS8-69</strain>
    </source>
</reference>
<evidence type="ECO:0000313" key="10">
    <source>
        <dbReference type="EMBL" id="MCR2747475.1"/>
    </source>
</evidence>
<feature type="transmembrane region" description="Helical" evidence="7">
    <location>
        <begin position="12"/>
        <end position="30"/>
    </location>
</feature>
<dbReference type="PROSITE" id="PS50109">
    <property type="entry name" value="HIS_KIN"/>
    <property type="match status" value="1"/>
</dbReference>
<evidence type="ECO:0000256" key="5">
    <source>
        <dbReference type="ARBA" id="ARBA00022777"/>
    </source>
</evidence>
<feature type="domain" description="Histidine kinase" evidence="8">
    <location>
        <begin position="353"/>
        <end position="570"/>
    </location>
</feature>
<dbReference type="Gene3D" id="1.10.287.130">
    <property type="match status" value="1"/>
</dbReference>
<dbReference type="InterPro" id="IPR000014">
    <property type="entry name" value="PAS"/>
</dbReference>
<dbReference type="Pfam" id="PF08448">
    <property type="entry name" value="PAS_4"/>
    <property type="match status" value="1"/>
</dbReference>
<dbReference type="InterPro" id="IPR036890">
    <property type="entry name" value="HATPase_C_sf"/>
</dbReference>
<dbReference type="Pfam" id="PF02518">
    <property type="entry name" value="HATPase_c"/>
    <property type="match status" value="1"/>
</dbReference>
<evidence type="ECO:0000256" key="1">
    <source>
        <dbReference type="ARBA" id="ARBA00000085"/>
    </source>
</evidence>
<dbReference type="PRINTS" id="PR00344">
    <property type="entry name" value="BCTRLSENSOR"/>
</dbReference>
<dbReference type="SMART" id="SM00448">
    <property type="entry name" value="REC"/>
    <property type="match status" value="1"/>
</dbReference>
<feature type="domain" description="Response regulatory" evidence="9">
    <location>
        <begin position="700"/>
        <end position="818"/>
    </location>
</feature>
<gene>
    <name evidence="10" type="ORF">NSP04_12510</name>
</gene>
<dbReference type="PANTHER" id="PTHR43047:SF72">
    <property type="entry name" value="OSMOSENSING HISTIDINE PROTEIN KINASE SLN1"/>
    <property type="match status" value="1"/>
</dbReference>
<proteinExistence type="predicted"/>
<evidence type="ECO:0000256" key="7">
    <source>
        <dbReference type="SAM" id="Phobius"/>
    </source>
</evidence>
<dbReference type="InterPro" id="IPR036097">
    <property type="entry name" value="HisK_dim/P_sf"/>
</dbReference>
<keyword evidence="7" id="KW-0812">Transmembrane</keyword>
<dbReference type="InterPro" id="IPR003661">
    <property type="entry name" value="HisK_dim/P_dom"/>
</dbReference>
<keyword evidence="3 6" id="KW-0597">Phosphoprotein</keyword>
<feature type="modified residue" description="4-aspartylphosphate" evidence="6">
    <location>
        <position position="751"/>
    </location>
</feature>
<dbReference type="Gene3D" id="3.40.50.2300">
    <property type="match status" value="1"/>
</dbReference>
<evidence type="ECO:0000256" key="2">
    <source>
        <dbReference type="ARBA" id="ARBA00012438"/>
    </source>
</evidence>
<keyword evidence="7" id="KW-0472">Membrane</keyword>
<dbReference type="SUPFAM" id="SSF55785">
    <property type="entry name" value="PYP-like sensor domain (PAS domain)"/>
    <property type="match status" value="1"/>
</dbReference>
<dbReference type="SUPFAM" id="SSF47384">
    <property type="entry name" value="Homodimeric domain of signal transducing histidine kinase"/>
    <property type="match status" value="1"/>
</dbReference>
<comment type="catalytic activity">
    <reaction evidence="1">
        <text>ATP + protein L-histidine = ADP + protein N-phospho-L-histidine.</text>
        <dbReference type="EC" id="2.7.13.3"/>
    </reaction>
</comment>
<dbReference type="GO" id="GO:0005524">
    <property type="term" value="F:ATP binding"/>
    <property type="evidence" value="ECO:0007669"/>
    <property type="project" value="UniProtKB-KW"/>
</dbReference>
<dbReference type="Gene3D" id="3.30.565.10">
    <property type="entry name" value="Histidine kinase-like ATPase, C-terminal domain"/>
    <property type="match status" value="1"/>
</dbReference>
<evidence type="ECO:0000256" key="4">
    <source>
        <dbReference type="ARBA" id="ARBA00022679"/>
    </source>
</evidence>